<dbReference type="InterPro" id="IPR051397">
    <property type="entry name" value="Zn-ADH-like_protein"/>
</dbReference>
<dbReference type="InterPro" id="IPR036291">
    <property type="entry name" value="NAD(P)-bd_dom_sf"/>
</dbReference>
<name>A0A5Q2QG50_9GAMM</name>
<dbReference type="Gene3D" id="3.40.50.720">
    <property type="entry name" value="NAD(P)-binding Rossmann-like Domain"/>
    <property type="match status" value="1"/>
</dbReference>
<dbReference type="PANTHER" id="PTHR43677:SF1">
    <property type="entry name" value="ACRYLYL-COA REDUCTASE ACUI-RELATED"/>
    <property type="match status" value="1"/>
</dbReference>
<dbReference type="InterPro" id="IPR013149">
    <property type="entry name" value="ADH-like_C"/>
</dbReference>
<dbReference type="KEGG" id="llp:GH975_09610"/>
<dbReference type="PANTHER" id="PTHR43677">
    <property type="entry name" value="SHORT-CHAIN DEHYDROGENASE/REDUCTASE"/>
    <property type="match status" value="1"/>
</dbReference>
<dbReference type="NCBIfam" id="TIGR02823">
    <property type="entry name" value="oxido_YhdH"/>
    <property type="match status" value="1"/>
</dbReference>
<dbReference type="RefSeq" id="WP_153714314.1">
    <property type="nucleotide sequence ID" value="NZ_CP045871.1"/>
</dbReference>
<dbReference type="SUPFAM" id="SSF51735">
    <property type="entry name" value="NAD(P)-binding Rossmann-fold domains"/>
    <property type="match status" value="1"/>
</dbReference>
<dbReference type="EMBL" id="CP045871">
    <property type="protein sequence ID" value="QGG80810.1"/>
    <property type="molecule type" value="Genomic_DNA"/>
</dbReference>
<keyword evidence="2" id="KW-0560">Oxidoreductase</keyword>
<dbReference type="Proteomes" id="UP000388235">
    <property type="component" value="Chromosome"/>
</dbReference>
<protein>
    <submittedName>
        <fullName evidence="2">Acryloyl-CoA reductase</fullName>
        <ecNumber evidence="2">1.3.1.95</ecNumber>
    </submittedName>
</protein>
<dbReference type="Pfam" id="PF00107">
    <property type="entry name" value="ADH_zinc_N"/>
    <property type="match status" value="1"/>
</dbReference>
<dbReference type="Pfam" id="PF08240">
    <property type="entry name" value="ADH_N"/>
    <property type="match status" value="1"/>
</dbReference>
<dbReference type="GO" id="GO:0043957">
    <property type="term" value="F:acryloyl-CoA reductase (NADPH) activity"/>
    <property type="evidence" value="ECO:0007669"/>
    <property type="project" value="TreeGrafter"/>
</dbReference>
<feature type="domain" description="Enoyl reductase (ER)" evidence="1">
    <location>
        <begin position="15"/>
        <end position="320"/>
    </location>
</feature>
<reference evidence="2 3" key="1">
    <citation type="submission" date="2019-11" db="EMBL/GenBank/DDBJ databases">
        <authorList>
            <person name="Khan S.A."/>
            <person name="Jeon C.O."/>
            <person name="Chun B.H."/>
        </authorList>
    </citation>
    <scope>NUCLEOTIDE SEQUENCE [LARGE SCALE GENOMIC DNA]</scope>
    <source>
        <strain evidence="2 3">IMCC 1097</strain>
    </source>
</reference>
<proteinExistence type="predicted"/>
<sequence length="324" mass="33158">MPFTAFRIHDDEPRNRIETIETGDLRAGDTLVKVTYSGLNYKDALAVTNTGKIIRDFPMVPGIDYAGTVIESEHFAPGTEVLLTGWGVGERHDGGLAGVASAKAKWLLPLPAGLSARHAMALGTAGLTAMLAVMAIEDGGVTPASGPIAVTGAGGGVGGIAIKVLAGLGYDVHAVSGRPEQAERLKALGASTVVDRSELARDAKPLEAGIWAGAVDAVGGQMLSTILATCQPGAVVTAMGNAGGIGLKTTVFPFILRGVRLQGIDSVFAPLDKRAAAWARLATAVPEASLEGSIEEIGLEGVEDACQRLVAGQVAGRILVRLAP</sequence>
<dbReference type="GO" id="GO:0043958">
    <property type="term" value="F:acryloyl-CoA reductase (NADH) activity"/>
    <property type="evidence" value="ECO:0007669"/>
    <property type="project" value="UniProtKB-EC"/>
</dbReference>
<dbReference type="SUPFAM" id="SSF50129">
    <property type="entry name" value="GroES-like"/>
    <property type="match status" value="1"/>
</dbReference>
<keyword evidence="3" id="KW-1185">Reference proteome</keyword>
<organism evidence="2 3">
    <name type="scientific">Litorivicinus lipolyticus</name>
    <dbReference type="NCBI Taxonomy" id="418701"/>
    <lineage>
        <taxon>Bacteria</taxon>
        <taxon>Pseudomonadati</taxon>
        <taxon>Pseudomonadota</taxon>
        <taxon>Gammaproteobacteria</taxon>
        <taxon>Oceanospirillales</taxon>
        <taxon>Litorivicinaceae</taxon>
        <taxon>Litorivicinus</taxon>
    </lineage>
</organism>
<gene>
    <name evidence="2" type="ORF">GH975_09610</name>
</gene>
<evidence type="ECO:0000313" key="2">
    <source>
        <dbReference type="EMBL" id="QGG80810.1"/>
    </source>
</evidence>
<dbReference type="Gene3D" id="3.90.180.10">
    <property type="entry name" value="Medium-chain alcohol dehydrogenases, catalytic domain"/>
    <property type="match status" value="1"/>
</dbReference>
<dbReference type="OrthoDB" id="9782155at2"/>
<dbReference type="InterPro" id="IPR014188">
    <property type="entry name" value="Acrylyl-CoA_reductase_AcuI"/>
</dbReference>
<dbReference type="AlphaFoldDB" id="A0A5Q2QG50"/>
<accession>A0A5Q2QG50</accession>
<evidence type="ECO:0000313" key="3">
    <source>
        <dbReference type="Proteomes" id="UP000388235"/>
    </source>
</evidence>
<dbReference type="InterPro" id="IPR013154">
    <property type="entry name" value="ADH-like_N"/>
</dbReference>
<dbReference type="InterPro" id="IPR020843">
    <property type="entry name" value="ER"/>
</dbReference>
<dbReference type="InterPro" id="IPR011032">
    <property type="entry name" value="GroES-like_sf"/>
</dbReference>
<dbReference type="EC" id="1.3.1.95" evidence="2"/>
<evidence type="ECO:0000259" key="1">
    <source>
        <dbReference type="SMART" id="SM00829"/>
    </source>
</evidence>
<dbReference type="SMART" id="SM00829">
    <property type="entry name" value="PKS_ER"/>
    <property type="match status" value="1"/>
</dbReference>